<organism evidence="1 2">
    <name type="scientific">Agrobacterium tumefaciens</name>
    <dbReference type="NCBI Taxonomy" id="358"/>
    <lineage>
        <taxon>Bacteria</taxon>
        <taxon>Pseudomonadati</taxon>
        <taxon>Pseudomonadota</taxon>
        <taxon>Alphaproteobacteria</taxon>
        <taxon>Hyphomicrobiales</taxon>
        <taxon>Rhizobiaceae</taxon>
        <taxon>Rhizobium/Agrobacterium group</taxon>
        <taxon>Agrobacterium</taxon>
        <taxon>Agrobacterium tumefaciens complex</taxon>
    </lineage>
</organism>
<dbReference type="EMBL" id="JAAMAY010000005">
    <property type="protein sequence ID" value="NTC27402.1"/>
    <property type="molecule type" value="Genomic_DNA"/>
</dbReference>
<reference evidence="1" key="1">
    <citation type="journal article" date="2020" name="Science">
        <title>Unexpected conservation and global transmission of agrobacterial virulence plasmids.</title>
        <authorList>
            <person name="Weisberg A.J."/>
            <person name="Davis E.W. 2nd"/>
            <person name="Tabima J."/>
            <person name="Belcher M.S."/>
            <person name="Miller M."/>
            <person name="Kuo C.H."/>
            <person name="Loper J.E."/>
            <person name="Grunwald N.J."/>
            <person name="Putnam M.L."/>
            <person name="Chang J.H."/>
        </authorList>
    </citation>
    <scope>NUCLEOTIDE SEQUENCE</scope>
    <source>
        <strain evidence="1">17-1853-1a</strain>
    </source>
</reference>
<comment type="caution">
    <text evidence="1">The sequence shown here is derived from an EMBL/GenBank/DDBJ whole genome shotgun (WGS) entry which is preliminary data.</text>
</comment>
<evidence type="ECO:0000313" key="1">
    <source>
        <dbReference type="EMBL" id="NTC27402.1"/>
    </source>
</evidence>
<sequence length="235" mass="24798">MSAFIAMAYEDRVELLTDGAICDEETGALVDVRRKVWHSDTVPIAVTGRGNSEAVETVCVAIVTAAEMLGGFDPAMSWLIDALAERQGIGGNNALEIVVTGIAESRGPVVLYFNTAEGQVFDGAPVVPWVLTDMAGAAAAPVPSEIDTALVEGLAFVVGSSMAMDAMRKTLTNDAFRPLLHERYTVGGCIDHTVISAEGVEVTRIHIWPDVTGEPIYPFSRGSLGADEPKYASGA</sequence>
<gene>
    <name evidence="1" type="ORF">G6M46_04405</name>
</gene>
<dbReference type="AlphaFoldDB" id="A0AA44J808"/>
<dbReference type="RefSeq" id="WP_174019176.1">
    <property type="nucleotide sequence ID" value="NZ_JAAMAW010000006.1"/>
</dbReference>
<name>A0AA44J808_AGRTU</name>
<protein>
    <submittedName>
        <fullName evidence="1">Uncharacterized protein</fullName>
    </submittedName>
</protein>
<evidence type="ECO:0000313" key="2">
    <source>
        <dbReference type="Proteomes" id="UP000702952"/>
    </source>
</evidence>
<dbReference type="Proteomes" id="UP000702952">
    <property type="component" value="Unassembled WGS sequence"/>
</dbReference>
<accession>A0AA44J808</accession>
<proteinExistence type="predicted"/>